<dbReference type="PANTHER" id="PTHR11748:SF119">
    <property type="entry name" value="D-2-HYDROXYGLUTARATE DEHYDROGENASE"/>
    <property type="match status" value="1"/>
</dbReference>
<sequence length="981" mass="108877">MSWSNYEVRLLKDHFEGQLFFDESQTSQIAKRIYSTDASVYQVKPAAVAIPSTAKDIKRLIQFASQAKTGLIPRGAGTSLAGQVVGEGIVMEISSALGKVISLNRKDKTVWIEPGIVRDDLNKHLATADLFFGPETSTANRALLGGMLGNNSCGLHSIVWGSVRDHILETRAFLSDGTEIHTHPLTREEFYHKTTLQNLEGKIYREIHRMLNNPEIQTLIQEKFPKKSIKRRNTGYALDALLEMQPFNPDGEPFNLSKLIAGSEGTLAVVHAMKLNLLDLPEPEVALVCIHCHSLQESLQVNIEALKHPILASELVDDYILSFTEGHPNFEKDRDFMEGKPAAILMVEFRSTDHATLEDQVSAFITQLKSQNLGYAYPTLFGQEIAKGWDIRKAGLGLIRNLEGDTQPVNLIEDCAVDPLDLPAYVAEIQALLAKYDTNAAYYAHAGAGELHIEPFINLKSTEGVAIFRHLLTETVEILKKYKGSLSGEHGDGRLRGEFIPTLMGKEVYSLFKEIKHVFDPQNLFNPGKITDSPPMDTAFRFTDKKAAEPTYFFDYGVWKNPLGLAEKCSGSGDCKKTALSGGTMCPSYMASLQEKDSTRARANMLRQLLSSPKEETFSNPALHEILDLCLSCKGCQTECPSGVDMGKLKAETLQQSYLKNGVPLRTKLIGHFPTLQRYASYVAPLYNFMVEFPLTSSLVKLAMGFSIERSLPTVQFTSLEKWFERYAQKNPQDAYENGFVYLLADEFTNHNEVPLGQKTVKLLNQLGYGVQIPKGIVTGRSFISKGMLIEAKALANANVDQLADLISSDQPLIGIEPSALLTFRDEIPSLVDADKREQAEQLKPNCLLIDEFIAREFKAGKITSDSFHGKQQKILLHGHCHQKSIAGLTSTRIALTIPSQYEVELLPTGCCGMAGSFGYEKKHYKISQQIANLVLFPRLLNKPIKSIIASNGTSCRHQIKDGIEQTGLHTAEILYNALKD</sequence>
<dbReference type="PROSITE" id="PS00198">
    <property type="entry name" value="4FE4S_FER_1"/>
    <property type="match status" value="1"/>
</dbReference>
<dbReference type="SUPFAM" id="SSF55103">
    <property type="entry name" value="FAD-linked oxidases, C-terminal domain"/>
    <property type="match status" value="1"/>
</dbReference>
<dbReference type="AlphaFoldDB" id="A0A4Q9BB75"/>
<keyword evidence="6" id="KW-0408">Iron</keyword>
<protein>
    <submittedName>
        <fullName evidence="9">FAD-binding oxidoreductase</fullName>
    </submittedName>
</protein>
<dbReference type="InterPro" id="IPR016171">
    <property type="entry name" value="Vanillyl_alc_oxidase_C-sub2"/>
</dbReference>
<evidence type="ECO:0000256" key="4">
    <source>
        <dbReference type="ARBA" id="ARBA00022827"/>
    </source>
</evidence>
<feature type="domain" description="FAD-binding PCMH-type" evidence="8">
    <location>
        <begin position="41"/>
        <end position="280"/>
    </location>
</feature>
<keyword evidence="7" id="KW-0411">Iron-sulfur</keyword>
<evidence type="ECO:0000256" key="7">
    <source>
        <dbReference type="ARBA" id="ARBA00023014"/>
    </source>
</evidence>
<dbReference type="PANTHER" id="PTHR11748">
    <property type="entry name" value="D-LACTATE DEHYDROGENASE"/>
    <property type="match status" value="1"/>
</dbReference>
<dbReference type="PROSITE" id="PS51387">
    <property type="entry name" value="FAD_PCMH"/>
    <property type="match status" value="1"/>
</dbReference>
<dbReference type="SUPFAM" id="SSF46548">
    <property type="entry name" value="alpha-helical ferredoxin"/>
    <property type="match status" value="1"/>
</dbReference>
<dbReference type="InterPro" id="IPR017900">
    <property type="entry name" value="4Fe4S_Fe_S_CS"/>
</dbReference>
<evidence type="ECO:0000313" key="9">
    <source>
        <dbReference type="EMBL" id="TBH73104.1"/>
    </source>
</evidence>
<dbReference type="GO" id="GO:0008720">
    <property type="term" value="F:D-lactate dehydrogenase (NAD+) activity"/>
    <property type="evidence" value="ECO:0007669"/>
    <property type="project" value="TreeGrafter"/>
</dbReference>
<evidence type="ECO:0000313" key="10">
    <source>
        <dbReference type="Proteomes" id="UP000293583"/>
    </source>
</evidence>
<proteinExistence type="predicted"/>
<evidence type="ECO:0000256" key="5">
    <source>
        <dbReference type="ARBA" id="ARBA00023002"/>
    </source>
</evidence>
<dbReference type="OrthoDB" id="9767256at2"/>
<evidence type="ECO:0000256" key="6">
    <source>
        <dbReference type="ARBA" id="ARBA00023004"/>
    </source>
</evidence>
<dbReference type="Pfam" id="PF02913">
    <property type="entry name" value="FAD-oxidase_C"/>
    <property type="match status" value="1"/>
</dbReference>
<keyword evidence="2" id="KW-0285">Flavoprotein</keyword>
<keyword evidence="3" id="KW-0479">Metal-binding</keyword>
<dbReference type="GO" id="GO:1903457">
    <property type="term" value="P:lactate catabolic process"/>
    <property type="evidence" value="ECO:0007669"/>
    <property type="project" value="TreeGrafter"/>
</dbReference>
<dbReference type="InterPro" id="IPR016166">
    <property type="entry name" value="FAD-bd_PCMH"/>
</dbReference>
<keyword evidence="5" id="KW-0560">Oxidoreductase</keyword>
<dbReference type="Gene3D" id="3.30.70.2740">
    <property type="match status" value="1"/>
</dbReference>
<keyword evidence="10" id="KW-1185">Reference proteome</keyword>
<evidence type="ECO:0000256" key="3">
    <source>
        <dbReference type="ARBA" id="ARBA00022723"/>
    </source>
</evidence>
<dbReference type="Gene3D" id="3.30.465.10">
    <property type="match status" value="1"/>
</dbReference>
<organism evidence="9 10">
    <name type="scientific">Aquirufa antheringensis</name>
    <dbReference type="NCBI Taxonomy" id="2516559"/>
    <lineage>
        <taxon>Bacteria</taxon>
        <taxon>Pseudomonadati</taxon>
        <taxon>Bacteroidota</taxon>
        <taxon>Cytophagia</taxon>
        <taxon>Cytophagales</taxon>
        <taxon>Flectobacillaceae</taxon>
        <taxon>Aquirufa</taxon>
    </lineage>
</organism>
<comment type="caution">
    <text evidence="9">The sequence shown here is derived from an EMBL/GenBank/DDBJ whole genome shotgun (WGS) entry which is preliminary data.</text>
</comment>
<gene>
    <name evidence="9" type="ORF">EWU20_06935</name>
</gene>
<name>A0A4Q9BB75_9BACT</name>
<dbReference type="InterPro" id="IPR016164">
    <property type="entry name" value="FAD-linked_Oxase-like_C"/>
</dbReference>
<dbReference type="GO" id="GO:0051536">
    <property type="term" value="F:iron-sulfur cluster binding"/>
    <property type="evidence" value="ECO:0007669"/>
    <property type="project" value="UniProtKB-KW"/>
</dbReference>
<dbReference type="GO" id="GO:0004458">
    <property type="term" value="F:D-lactate dehydrogenase (cytochrome) activity"/>
    <property type="evidence" value="ECO:0007669"/>
    <property type="project" value="TreeGrafter"/>
</dbReference>
<dbReference type="EMBL" id="SEWY01000003">
    <property type="protein sequence ID" value="TBH73104.1"/>
    <property type="molecule type" value="Genomic_DNA"/>
</dbReference>
<dbReference type="InterPro" id="IPR004113">
    <property type="entry name" value="FAD-bd_oxidored_4_C"/>
</dbReference>
<comment type="cofactor">
    <cofactor evidence="1">
        <name>FAD</name>
        <dbReference type="ChEBI" id="CHEBI:57692"/>
    </cofactor>
</comment>
<dbReference type="Gene3D" id="1.10.45.10">
    <property type="entry name" value="Vanillyl-alcohol Oxidase, Chain A, domain 4"/>
    <property type="match status" value="1"/>
</dbReference>
<reference evidence="9 10" key="1">
    <citation type="submission" date="2019-02" db="EMBL/GenBank/DDBJ databases">
        <title>Genome of a new Bacteroidetes strain.</title>
        <authorList>
            <person name="Pitt A."/>
        </authorList>
    </citation>
    <scope>NUCLEOTIDE SEQUENCE [LARGE SCALE GENOMIC DNA]</scope>
    <source>
        <strain evidence="9 10">103A-SOEBACH</strain>
    </source>
</reference>
<dbReference type="Pfam" id="PF01565">
    <property type="entry name" value="FAD_binding_4"/>
    <property type="match status" value="1"/>
</dbReference>
<dbReference type="InterPro" id="IPR006094">
    <property type="entry name" value="Oxid_FAD_bind_N"/>
</dbReference>
<dbReference type="RefSeq" id="WP_130923246.1">
    <property type="nucleotide sequence ID" value="NZ_JAANOL010000001.1"/>
</dbReference>
<dbReference type="GO" id="GO:0046872">
    <property type="term" value="F:metal ion binding"/>
    <property type="evidence" value="ECO:0007669"/>
    <property type="project" value="UniProtKB-KW"/>
</dbReference>
<dbReference type="InterPro" id="IPR036318">
    <property type="entry name" value="FAD-bd_PCMH-like_sf"/>
</dbReference>
<accession>A0A4Q9BB75</accession>
<evidence type="ECO:0000259" key="8">
    <source>
        <dbReference type="PROSITE" id="PS51387"/>
    </source>
</evidence>
<evidence type="ECO:0000256" key="2">
    <source>
        <dbReference type="ARBA" id="ARBA00022630"/>
    </source>
</evidence>
<evidence type="ECO:0000256" key="1">
    <source>
        <dbReference type="ARBA" id="ARBA00001974"/>
    </source>
</evidence>
<dbReference type="Proteomes" id="UP000293583">
    <property type="component" value="Unassembled WGS sequence"/>
</dbReference>
<dbReference type="Pfam" id="PF13534">
    <property type="entry name" value="Fer4_17"/>
    <property type="match status" value="1"/>
</dbReference>
<dbReference type="GO" id="GO:0071949">
    <property type="term" value="F:FAD binding"/>
    <property type="evidence" value="ECO:0007669"/>
    <property type="project" value="InterPro"/>
</dbReference>
<dbReference type="SUPFAM" id="SSF56176">
    <property type="entry name" value="FAD-binding/transporter-associated domain-like"/>
    <property type="match status" value="1"/>
</dbReference>
<dbReference type="InterPro" id="IPR016169">
    <property type="entry name" value="FAD-bd_PCMH_sub2"/>
</dbReference>
<keyword evidence="4" id="KW-0274">FAD</keyword>